<proteinExistence type="inferred from homology"/>
<comment type="caution">
    <text evidence="5">The sequence shown here is derived from an EMBL/GenBank/DDBJ whole genome shotgun (WGS) entry which is preliminary data.</text>
</comment>
<gene>
    <name evidence="5" type="ORF">D1224_15280</name>
</gene>
<dbReference type="PANTHER" id="PTHR30576:SF0">
    <property type="entry name" value="UNDECAPRENYL-PHOSPHATE N-ACETYLGALACTOSAMINYL 1-PHOSPHATE TRANSFERASE-RELATED"/>
    <property type="match status" value="1"/>
</dbReference>
<feature type="transmembrane region" description="Helical" evidence="3">
    <location>
        <begin position="58"/>
        <end position="78"/>
    </location>
</feature>
<dbReference type="AlphaFoldDB" id="A0A399QSD3"/>
<dbReference type="EMBL" id="QWGB01000014">
    <property type="protein sequence ID" value="RIJ20479.1"/>
    <property type="molecule type" value="Genomic_DNA"/>
</dbReference>
<dbReference type="GO" id="GO:0016780">
    <property type="term" value="F:phosphotransferase activity, for other substituted phosphate groups"/>
    <property type="evidence" value="ECO:0007669"/>
    <property type="project" value="TreeGrafter"/>
</dbReference>
<keyword evidence="6" id="KW-1185">Reference proteome</keyword>
<dbReference type="OrthoDB" id="9808602at2"/>
<keyword evidence="5" id="KW-0808">Transferase</keyword>
<dbReference type="Proteomes" id="UP000265431">
    <property type="component" value="Unassembled WGS sequence"/>
</dbReference>
<dbReference type="PANTHER" id="PTHR30576">
    <property type="entry name" value="COLANIC BIOSYNTHESIS UDP-GLUCOSE LIPID CARRIER TRANSFERASE"/>
    <property type="match status" value="1"/>
</dbReference>
<accession>A0A399QSD3</accession>
<protein>
    <submittedName>
        <fullName evidence="5">Sugar transferase</fullName>
    </submittedName>
</protein>
<evidence type="ECO:0000313" key="6">
    <source>
        <dbReference type="Proteomes" id="UP000265431"/>
    </source>
</evidence>
<evidence type="ECO:0000256" key="3">
    <source>
        <dbReference type="SAM" id="Phobius"/>
    </source>
</evidence>
<feature type="transmembrane region" description="Helical" evidence="3">
    <location>
        <begin position="251"/>
        <end position="272"/>
    </location>
</feature>
<reference evidence="5 6" key="1">
    <citation type="submission" date="2018-08" db="EMBL/GenBank/DDBJ databases">
        <title>Henriciella mobilis sp. nov., isolated from seawater.</title>
        <authorList>
            <person name="Cheng H."/>
            <person name="Wu Y.-H."/>
            <person name="Xu X.-W."/>
            <person name="Guo L.-L."/>
        </authorList>
    </citation>
    <scope>NUCLEOTIDE SEQUENCE [LARGE SCALE GENOMIC DNA]</scope>
    <source>
        <strain evidence="5 6">CCUG66934</strain>
    </source>
</reference>
<dbReference type="Pfam" id="PF02397">
    <property type="entry name" value="Bac_transf"/>
    <property type="match status" value="1"/>
</dbReference>
<comment type="similarity">
    <text evidence="1">Belongs to the bacterial sugar transferase family.</text>
</comment>
<dbReference type="GO" id="GO:0000271">
    <property type="term" value="P:polysaccharide biosynthetic process"/>
    <property type="evidence" value="ECO:0007669"/>
    <property type="project" value="UniProtKB-KW"/>
</dbReference>
<evidence type="ECO:0000256" key="1">
    <source>
        <dbReference type="ARBA" id="ARBA00006464"/>
    </source>
</evidence>
<feature type="domain" description="Bacterial sugar transferase" evidence="4">
    <location>
        <begin position="246"/>
        <end position="432"/>
    </location>
</feature>
<feature type="transmembrane region" description="Helical" evidence="3">
    <location>
        <begin position="90"/>
        <end position="111"/>
    </location>
</feature>
<evidence type="ECO:0000259" key="4">
    <source>
        <dbReference type="Pfam" id="PF02397"/>
    </source>
</evidence>
<keyword evidence="2" id="KW-0270">Exopolysaccharide synthesis</keyword>
<organism evidence="5 6">
    <name type="scientific">Henriciella barbarensis</name>
    <dbReference type="NCBI Taxonomy" id="86342"/>
    <lineage>
        <taxon>Bacteria</taxon>
        <taxon>Pseudomonadati</taxon>
        <taxon>Pseudomonadota</taxon>
        <taxon>Alphaproteobacteria</taxon>
        <taxon>Hyphomonadales</taxon>
        <taxon>Hyphomonadaceae</taxon>
        <taxon>Henriciella</taxon>
    </lineage>
</organism>
<keyword evidence="3" id="KW-1133">Transmembrane helix</keyword>
<evidence type="ECO:0000256" key="2">
    <source>
        <dbReference type="ARBA" id="ARBA00023169"/>
    </source>
</evidence>
<sequence length="438" mass="50231">MNTLSHLAVGTEQREKFSRRLADALFRIRYQLTGAILLGVLAPVILRGQFERLPDQIASYDNSLFGTLCAVLIGYMVFRKVTALPGSNAFTSITPAFLSSYGIIIAIFFVLRLEYSRYQFLASFVLTTCWFIALSYYVARFRQATLGLVSSERVQDLASLPGVSWVNFATPEAASRQRHLPLVVNLRDPKLSPEWERYLAEEAIAGRVIYNTKQIVESLEGRVRVDHLSENSFGHLAPDSIYAPAKRYIDAATAAVALFILSPFLLLVALWIKLDTPGPVIFRQERIGYRGKRFTMFKFRSMTVQAHDEKNTRDGDMTQSDDTRITRSGRFIRKTRIDELPQLWNIFIGEMSWIGPRPETLRLSAWYEQEIPFYRYRHIVRPGITGWAQVNQGHVTSVDDVRRKLEFDFYYVKHFSMWTDLFIGIQTVRVMLTGHGAK</sequence>
<dbReference type="InterPro" id="IPR003362">
    <property type="entry name" value="Bact_transf"/>
</dbReference>
<evidence type="ECO:0000313" key="5">
    <source>
        <dbReference type="EMBL" id="RIJ20479.1"/>
    </source>
</evidence>
<feature type="transmembrane region" description="Helical" evidence="3">
    <location>
        <begin position="117"/>
        <end position="139"/>
    </location>
</feature>
<feature type="transmembrane region" description="Helical" evidence="3">
    <location>
        <begin position="28"/>
        <end position="46"/>
    </location>
</feature>
<dbReference type="RefSeq" id="WP_119380795.1">
    <property type="nucleotide sequence ID" value="NZ_QWGB01000014.1"/>
</dbReference>
<name>A0A399QSD3_9PROT</name>
<keyword evidence="3" id="KW-0472">Membrane</keyword>
<keyword evidence="3" id="KW-0812">Transmembrane</keyword>